<evidence type="ECO:0008006" key="5">
    <source>
        <dbReference type="Google" id="ProtNLM"/>
    </source>
</evidence>
<gene>
    <name evidence="3" type="ORF">NP777_15320</name>
</gene>
<feature type="signal peptide" evidence="2">
    <location>
        <begin position="1"/>
        <end position="38"/>
    </location>
</feature>
<evidence type="ECO:0000256" key="2">
    <source>
        <dbReference type="SAM" id="SignalP"/>
    </source>
</evidence>
<reference evidence="3 4" key="1">
    <citation type="submission" date="2022-07" db="EMBL/GenBank/DDBJ databases">
        <authorList>
            <person name="Phongsopitanun W."/>
            <person name="Tanasupawat S."/>
        </authorList>
    </citation>
    <scope>NUCLEOTIDE SEQUENCE [LARGE SCALE GENOMIC DNA]</scope>
    <source>
        <strain evidence="3 4">RCU-064</strain>
    </source>
</reference>
<feature type="region of interest" description="Disordered" evidence="1">
    <location>
        <begin position="36"/>
        <end position="61"/>
    </location>
</feature>
<proteinExistence type="predicted"/>
<evidence type="ECO:0000313" key="3">
    <source>
        <dbReference type="EMBL" id="MCQ8189612.1"/>
    </source>
</evidence>
<organism evidence="3 4">
    <name type="scientific">Streptomyces rugosispiralis</name>
    <dbReference type="NCBI Taxonomy" id="2967341"/>
    <lineage>
        <taxon>Bacteria</taxon>
        <taxon>Bacillati</taxon>
        <taxon>Actinomycetota</taxon>
        <taxon>Actinomycetes</taxon>
        <taxon>Kitasatosporales</taxon>
        <taxon>Streptomycetaceae</taxon>
        <taxon>Streptomyces</taxon>
    </lineage>
</organism>
<feature type="chain" id="PRO_5047018456" description="Secreted protein" evidence="2">
    <location>
        <begin position="39"/>
        <end position="427"/>
    </location>
</feature>
<evidence type="ECO:0000313" key="4">
    <source>
        <dbReference type="Proteomes" id="UP001204746"/>
    </source>
</evidence>
<dbReference type="EMBL" id="JANIAA010000008">
    <property type="protein sequence ID" value="MCQ8189612.1"/>
    <property type="molecule type" value="Genomic_DNA"/>
</dbReference>
<name>A0ABT1UWV8_9ACTN</name>
<dbReference type="Proteomes" id="UP001204746">
    <property type="component" value="Unassembled WGS sequence"/>
</dbReference>
<accession>A0ABT1UWV8</accession>
<evidence type="ECO:0000256" key="1">
    <source>
        <dbReference type="SAM" id="MobiDB-lite"/>
    </source>
</evidence>
<dbReference type="RefSeq" id="WP_256650697.1">
    <property type="nucleotide sequence ID" value="NZ_JANIAA010000008.1"/>
</dbReference>
<sequence length="427" mass="43839">MDRTTGRPGTRRTRLRTAVTVCAVALGTLATLATPANATPATPATPANAANPAPSTAPGASADLAARAGTPWKLRTPLSETASREFWDVAATGAKDAWAVGRRTDGADGPAPLIRHWNGGTWTDVPAAATDGKAAQLEKVAAAAPDDAWAAGSLADNTSAPIVLQHWDGTKWTKVGHAAPAEGALSFVGDLAAFGTKSAWLTSFDWDPNGGTQVSRLERWTGSGWETVSLPAAPGGGEVQPWDITGTGPDDVWVTASAMTGEVSVPLLYHWNGGGWTVREVPAPAEHPTGWVANHAVATGRNSVYVVGKTNDPQSPTATMAARWTGSRWQSLPALPFGEANAAGADGAGRPWIAGWAPGNPHSVLTRWTGTKWATEELPADVTEHSEMSTVLGVAGVPGTRGVLAAGTAGCASDPVQCGVLVSRDLG</sequence>
<protein>
    <recommendedName>
        <fullName evidence="5">Secreted protein</fullName>
    </recommendedName>
</protein>
<keyword evidence="4" id="KW-1185">Reference proteome</keyword>
<keyword evidence="2" id="KW-0732">Signal</keyword>
<comment type="caution">
    <text evidence="3">The sequence shown here is derived from an EMBL/GenBank/DDBJ whole genome shotgun (WGS) entry which is preliminary data.</text>
</comment>